<accession>A0ABP9JLG4</accession>
<organism evidence="1 2">
    <name type="scientific">Terrabacter aeriphilus</name>
    <dbReference type="NCBI Taxonomy" id="515662"/>
    <lineage>
        <taxon>Bacteria</taxon>
        <taxon>Bacillati</taxon>
        <taxon>Actinomycetota</taxon>
        <taxon>Actinomycetes</taxon>
        <taxon>Micrococcales</taxon>
        <taxon>Intrasporangiaceae</taxon>
        <taxon>Terrabacter</taxon>
    </lineage>
</organism>
<dbReference type="InterPro" id="IPR011200">
    <property type="entry name" value="UCP012608"/>
</dbReference>
<dbReference type="EMBL" id="BAABIW010000022">
    <property type="protein sequence ID" value="GAA5033547.1"/>
    <property type="molecule type" value="Genomic_DNA"/>
</dbReference>
<evidence type="ECO:0000313" key="1">
    <source>
        <dbReference type="EMBL" id="GAA5033547.1"/>
    </source>
</evidence>
<sequence length="399" mass="42325">MSAPSPAAGAVERADRLARIRRRFGEFATEYAELPLYAALCRQLSEDDDAASLLLSARSGQARPVLWLAAVHDLVLKHPDSPAAQWYPSVVGSGAIPEGDPWPDVRQFALAHRAELEACIATHGTQTNEVNRSVYVALGLALAVADVPDRPVALLELGASAGLLLGVGRYAVELTTADGREGSRPVLLGDPGSTVRGSGVDRHGVARRLVDHGVGLPRVVARVGLDLAPVDVADDDAVRWLEACLWPDVPGRVERFRAARALLREDPPTLVAGDMVDDLPAALARAADGAGPDGHVVVLTSWALTYLDPARRADVLERLGDVAAHGRALSWLSAEPPNCVPGLVTPTESLEGNTVLGLHRWRDGQALEPVVLGSCHPHGAWVDVSPDVVESTVLQRSSR</sequence>
<keyword evidence="2" id="KW-1185">Reference proteome</keyword>
<dbReference type="Proteomes" id="UP001500427">
    <property type="component" value="Unassembled WGS sequence"/>
</dbReference>
<gene>
    <name evidence="1" type="ORF">GCM10023258_33560</name>
</gene>
<protein>
    <submittedName>
        <fullName evidence="1">DUF2332 domain-containing protein</fullName>
    </submittedName>
</protein>
<dbReference type="RefSeq" id="WP_345508663.1">
    <property type="nucleotide sequence ID" value="NZ_BAABIW010000022.1"/>
</dbReference>
<dbReference type="Pfam" id="PF10094">
    <property type="entry name" value="DUF2332"/>
    <property type="match status" value="1"/>
</dbReference>
<name>A0ABP9JLG4_9MICO</name>
<comment type="caution">
    <text evidence="1">The sequence shown here is derived from an EMBL/GenBank/DDBJ whole genome shotgun (WGS) entry which is preliminary data.</text>
</comment>
<reference evidence="2" key="1">
    <citation type="journal article" date="2019" name="Int. J. Syst. Evol. Microbiol.">
        <title>The Global Catalogue of Microorganisms (GCM) 10K type strain sequencing project: providing services to taxonomists for standard genome sequencing and annotation.</title>
        <authorList>
            <consortium name="The Broad Institute Genomics Platform"/>
            <consortium name="The Broad Institute Genome Sequencing Center for Infectious Disease"/>
            <person name="Wu L."/>
            <person name="Ma J."/>
        </authorList>
    </citation>
    <scope>NUCLEOTIDE SEQUENCE [LARGE SCALE GENOMIC DNA]</scope>
    <source>
        <strain evidence="2">JCM 17687</strain>
    </source>
</reference>
<evidence type="ECO:0000313" key="2">
    <source>
        <dbReference type="Proteomes" id="UP001500427"/>
    </source>
</evidence>
<proteinExistence type="predicted"/>